<dbReference type="PRINTS" id="PR00032">
    <property type="entry name" value="HTHARAC"/>
</dbReference>
<evidence type="ECO:0000256" key="4">
    <source>
        <dbReference type="SAM" id="MobiDB-lite"/>
    </source>
</evidence>
<dbReference type="PROSITE" id="PS01124">
    <property type="entry name" value="HTH_ARAC_FAMILY_2"/>
    <property type="match status" value="1"/>
</dbReference>
<dbReference type="SMART" id="SM00342">
    <property type="entry name" value="HTH_ARAC"/>
    <property type="match status" value="1"/>
</dbReference>
<evidence type="ECO:0000313" key="7">
    <source>
        <dbReference type="Proteomes" id="UP000316291"/>
    </source>
</evidence>
<dbReference type="AlphaFoldDB" id="A0A562RDZ7"/>
<dbReference type="RefSeq" id="WP_018643337.1">
    <property type="nucleotide sequence ID" value="NZ_VLLA01000013.1"/>
</dbReference>
<comment type="caution">
    <text evidence="6">The sequence shown here is derived from an EMBL/GenBank/DDBJ whole genome shotgun (WGS) entry which is preliminary data.</text>
</comment>
<keyword evidence="7" id="KW-1185">Reference proteome</keyword>
<dbReference type="PROSITE" id="PS00041">
    <property type="entry name" value="HTH_ARAC_FAMILY_1"/>
    <property type="match status" value="1"/>
</dbReference>
<dbReference type="InterPro" id="IPR018060">
    <property type="entry name" value="HTH_AraC"/>
</dbReference>
<feature type="domain" description="HTH araC/xylS-type" evidence="5">
    <location>
        <begin position="221"/>
        <end position="321"/>
    </location>
</feature>
<dbReference type="SUPFAM" id="SSF46689">
    <property type="entry name" value="Homeodomain-like"/>
    <property type="match status" value="1"/>
</dbReference>
<evidence type="ECO:0000313" key="6">
    <source>
        <dbReference type="EMBL" id="TWI66764.1"/>
    </source>
</evidence>
<sequence length="347" mass="38741">MQGADDNAADQSPLPHFILDTQGTPHKQALAIWHEQVGLLGQTRLKNPERFHARVEYYQLGALVLGTAKTQAQSFDRSRYQIGRDGVSHYVLQFYVDGGCRPRFGAQTASSASGDFMTFDCAQPQMTETPDYASIHLFVPRPLLAPLLSAPDEQNMRIFSGGGALVGMFRDHLMALWRRAPLLTVREGEALAKPTLELAATVINGSVREDAASGVQLALFDMICRHVIDHALNPELTPESIAAHFAISPRKLSYLFENAGGIASYIGEQRMHRARMALADSAQRHKSISDIAEAHGFVHPQSFTRAFQRLHGLTPREFRALARDQRSWDPQLITRQMWWKWMTGIPS</sequence>
<name>A0A562RDZ7_9BRAD</name>
<dbReference type="InterPro" id="IPR009057">
    <property type="entry name" value="Homeodomain-like_sf"/>
</dbReference>
<evidence type="ECO:0000256" key="3">
    <source>
        <dbReference type="ARBA" id="ARBA00023163"/>
    </source>
</evidence>
<dbReference type="Pfam" id="PF12833">
    <property type="entry name" value="HTH_18"/>
    <property type="match status" value="1"/>
</dbReference>
<dbReference type="GO" id="GO:0043565">
    <property type="term" value="F:sequence-specific DNA binding"/>
    <property type="evidence" value="ECO:0007669"/>
    <property type="project" value="InterPro"/>
</dbReference>
<dbReference type="EMBL" id="VLLA01000013">
    <property type="protein sequence ID" value="TWI66764.1"/>
    <property type="molecule type" value="Genomic_DNA"/>
</dbReference>
<dbReference type="Proteomes" id="UP000316291">
    <property type="component" value="Unassembled WGS sequence"/>
</dbReference>
<dbReference type="OrthoDB" id="7904253at2"/>
<feature type="region of interest" description="Disordered" evidence="4">
    <location>
        <begin position="1"/>
        <end position="20"/>
    </location>
</feature>
<dbReference type="PANTHER" id="PTHR46796:SF6">
    <property type="entry name" value="ARAC SUBFAMILY"/>
    <property type="match status" value="1"/>
</dbReference>
<proteinExistence type="predicted"/>
<organism evidence="6 7">
    <name type="scientific">Bradyrhizobium huanghuaihaiense</name>
    <dbReference type="NCBI Taxonomy" id="990078"/>
    <lineage>
        <taxon>Bacteria</taxon>
        <taxon>Pseudomonadati</taxon>
        <taxon>Pseudomonadota</taxon>
        <taxon>Alphaproteobacteria</taxon>
        <taxon>Hyphomicrobiales</taxon>
        <taxon>Nitrobacteraceae</taxon>
        <taxon>Bradyrhizobium</taxon>
    </lineage>
</organism>
<keyword evidence="2 6" id="KW-0238">DNA-binding</keyword>
<dbReference type="InterPro" id="IPR050204">
    <property type="entry name" value="AraC_XylS_family_regulators"/>
</dbReference>
<dbReference type="Pfam" id="PF14525">
    <property type="entry name" value="AraC_binding_2"/>
    <property type="match status" value="1"/>
</dbReference>
<dbReference type="InterPro" id="IPR018062">
    <property type="entry name" value="HTH_AraC-typ_CS"/>
</dbReference>
<evidence type="ECO:0000259" key="5">
    <source>
        <dbReference type="PROSITE" id="PS01124"/>
    </source>
</evidence>
<protein>
    <submittedName>
        <fullName evidence="6">AraC-like DNA-binding protein</fullName>
    </submittedName>
</protein>
<dbReference type="InterPro" id="IPR020449">
    <property type="entry name" value="Tscrpt_reg_AraC-type_HTH"/>
</dbReference>
<evidence type="ECO:0000256" key="1">
    <source>
        <dbReference type="ARBA" id="ARBA00023015"/>
    </source>
</evidence>
<evidence type="ECO:0000256" key="2">
    <source>
        <dbReference type="ARBA" id="ARBA00023125"/>
    </source>
</evidence>
<dbReference type="PANTHER" id="PTHR46796">
    <property type="entry name" value="HTH-TYPE TRANSCRIPTIONAL ACTIVATOR RHAS-RELATED"/>
    <property type="match status" value="1"/>
</dbReference>
<accession>A0A562RDZ7</accession>
<keyword evidence="1" id="KW-0805">Transcription regulation</keyword>
<keyword evidence="3" id="KW-0804">Transcription</keyword>
<dbReference type="InterPro" id="IPR035418">
    <property type="entry name" value="AraC-bd_2"/>
</dbReference>
<dbReference type="GO" id="GO:0003700">
    <property type="term" value="F:DNA-binding transcription factor activity"/>
    <property type="evidence" value="ECO:0007669"/>
    <property type="project" value="InterPro"/>
</dbReference>
<dbReference type="Gene3D" id="1.10.10.60">
    <property type="entry name" value="Homeodomain-like"/>
    <property type="match status" value="1"/>
</dbReference>
<gene>
    <name evidence="6" type="ORF">IQ16_04931</name>
</gene>
<reference evidence="6 7" key="1">
    <citation type="journal article" date="2015" name="Stand. Genomic Sci.">
        <title>Genomic Encyclopedia of Bacterial and Archaeal Type Strains, Phase III: the genomes of soil and plant-associated and newly described type strains.</title>
        <authorList>
            <person name="Whitman W.B."/>
            <person name="Woyke T."/>
            <person name="Klenk H.P."/>
            <person name="Zhou Y."/>
            <person name="Lilburn T.G."/>
            <person name="Beck B.J."/>
            <person name="De Vos P."/>
            <person name="Vandamme P."/>
            <person name="Eisen J.A."/>
            <person name="Garrity G."/>
            <person name="Hugenholtz P."/>
            <person name="Kyrpides N.C."/>
        </authorList>
    </citation>
    <scope>NUCLEOTIDE SEQUENCE [LARGE SCALE GENOMIC DNA]</scope>
    <source>
        <strain evidence="6 7">CGMCC 1.10948</strain>
    </source>
</reference>